<organism evidence="2 3">
    <name type="scientific">Seiridium cardinale</name>
    <dbReference type="NCBI Taxonomy" id="138064"/>
    <lineage>
        <taxon>Eukaryota</taxon>
        <taxon>Fungi</taxon>
        <taxon>Dikarya</taxon>
        <taxon>Ascomycota</taxon>
        <taxon>Pezizomycotina</taxon>
        <taxon>Sordariomycetes</taxon>
        <taxon>Xylariomycetidae</taxon>
        <taxon>Amphisphaeriales</taxon>
        <taxon>Sporocadaceae</taxon>
        <taxon>Seiridium</taxon>
    </lineage>
</organism>
<accession>A0ABR2XA59</accession>
<reference evidence="2 3" key="1">
    <citation type="submission" date="2024-02" db="EMBL/GenBank/DDBJ databases">
        <title>First draft genome assembly of two strains of Seiridium cardinale.</title>
        <authorList>
            <person name="Emiliani G."/>
            <person name="Scali E."/>
        </authorList>
    </citation>
    <scope>NUCLEOTIDE SEQUENCE [LARGE SCALE GENOMIC DNA]</scope>
    <source>
        <strain evidence="2 3">BM-138-000479</strain>
    </source>
</reference>
<feature type="compositionally biased region" description="Polar residues" evidence="1">
    <location>
        <begin position="79"/>
        <end position="89"/>
    </location>
</feature>
<evidence type="ECO:0000313" key="3">
    <source>
        <dbReference type="Proteomes" id="UP001465668"/>
    </source>
</evidence>
<keyword evidence="3" id="KW-1185">Reference proteome</keyword>
<feature type="compositionally biased region" description="Basic and acidic residues" evidence="1">
    <location>
        <begin position="127"/>
        <end position="136"/>
    </location>
</feature>
<feature type="compositionally biased region" description="Polar residues" evidence="1">
    <location>
        <begin position="192"/>
        <end position="203"/>
    </location>
</feature>
<feature type="region of interest" description="Disordered" evidence="1">
    <location>
        <begin position="76"/>
        <end position="96"/>
    </location>
</feature>
<gene>
    <name evidence="2" type="ORF">SCAR479_12638</name>
</gene>
<feature type="region of interest" description="Disordered" evidence="1">
    <location>
        <begin position="109"/>
        <end position="136"/>
    </location>
</feature>
<evidence type="ECO:0000313" key="2">
    <source>
        <dbReference type="EMBL" id="KAK9770653.1"/>
    </source>
</evidence>
<dbReference type="EMBL" id="JARVKM010000088">
    <property type="protein sequence ID" value="KAK9770653.1"/>
    <property type="molecule type" value="Genomic_DNA"/>
</dbReference>
<feature type="region of interest" description="Disordered" evidence="1">
    <location>
        <begin position="164"/>
        <end position="254"/>
    </location>
</feature>
<sequence>MSDTVDGKVIHDITMKEREVTGAARPVKGGPTAQAQKHLGDKIDDQVILDVANGETAITHDENPLADGPATVVQDKISSDTSASTQTSEHPGKLDSATISAISAAEKKITGSDDPAPGGPTAQAQKHAGEDIGHDNLHDITEGEKKITGNARPVKGGPTAVAQGELAKHRGEKVHKKDTTTAFSPRLEAGSRGSQKLSDTTSPGLDEWSSHTEPTRSRVQTQYPAKRRRTGSHSHASQETGLMRDRGRSGLPRFTGSGSGIHFIRTIYDVLARSALGSRPVDRNNVRGDLVPGEDDELVDPVPEHVETPGTRSRAPFWRQDEIVEDTSEGAPPVNFDNLVQWAKSYFANWRPAFSFLHGPRVLAILEKVASVGITNISEADATVVRSMVSISLAIHGRWMLARQLSRLALCFSTRSI</sequence>
<evidence type="ECO:0000256" key="1">
    <source>
        <dbReference type="SAM" id="MobiDB-lite"/>
    </source>
</evidence>
<name>A0ABR2XA59_9PEZI</name>
<proteinExistence type="predicted"/>
<dbReference type="Proteomes" id="UP001465668">
    <property type="component" value="Unassembled WGS sequence"/>
</dbReference>
<protein>
    <submittedName>
        <fullName evidence="2">Fungal-specific transcription factor domain-containing protein</fullName>
    </submittedName>
</protein>
<comment type="caution">
    <text evidence="2">The sequence shown here is derived from an EMBL/GenBank/DDBJ whole genome shotgun (WGS) entry which is preliminary data.</text>
</comment>
<feature type="region of interest" description="Disordered" evidence="1">
    <location>
        <begin position="286"/>
        <end position="312"/>
    </location>
</feature>